<organism evidence="1 2">
    <name type="scientific">Paramuricea clavata</name>
    <name type="common">Red gorgonian</name>
    <name type="synonym">Violescent sea-whip</name>
    <dbReference type="NCBI Taxonomy" id="317549"/>
    <lineage>
        <taxon>Eukaryota</taxon>
        <taxon>Metazoa</taxon>
        <taxon>Cnidaria</taxon>
        <taxon>Anthozoa</taxon>
        <taxon>Octocorallia</taxon>
        <taxon>Malacalcyonacea</taxon>
        <taxon>Plexauridae</taxon>
        <taxon>Paramuricea</taxon>
    </lineage>
</organism>
<dbReference type="Proteomes" id="UP001152795">
    <property type="component" value="Unassembled WGS sequence"/>
</dbReference>
<dbReference type="AlphaFoldDB" id="A0A7D9III3"/>
<reference evidence="1" key="1">
    <citation type="submission" date="2020-04" db="EMBL/GenBank/DDBJ databases">
        <authorList>
            <person name="Alioto T."/>
            <person name="Alioto T."/>
            <person name="Gomez Garrido J."/>
        </authorList>
    </citation>
    <scope>NUCLEOTIDE SEQUENCE</scope>
    <source>
        <strain evidence="1">A484AB</strain>
    </source>
</reference>
<proteinExistence type="predicted"/>
<evidence type="ECO:0000313" key="1">
    <source>
        <dbReference type="EMBL" id="CAB4008453.1"/>
    </source>
</evidence>
<dbReference type="EMBL" id="CACRXK020006127">
    <property type="protein sequence ID" value="CAB4008453.1"/>
    <property type="molecule type" value="Genomic_DNA"/>
</dbReference>
<evidence type="ECO:0000313" key="2">
    <source>
        <dbReference type="Proteomes" id="UP001152795"/>
    </source>
</evidence>
<accession>A0A7D9III3</accession>
<sequence>NKKTNTQAEHNFREVWKKKRIVQTVHLDKDDQNQGTHKVTNQVEEEVDSDLDLSDVHHHGEEC</sequence>
<name>A0A7D9III3_PARCT</name>
<gene>
    <name evidence="1" type="ORF">PACLA_8A008290</name>
</gene>
<keyword evidence="2" id="KW-1185">Reference proteome</keyword>
<comment type="caution">
    <text evidence="1">The sequence shown here is derived from an EMBL/GenBank/DDBJ whole genome shotgun (WGS) entry which is preliminary data.</text>
</comment>
<feature type="non-terminal residue" evidence="1">
    <location>
        <position position="1"/>
    </location>
</feature>
<protein>
    <submittedName>
        <fullName evidence="1">Uncharacterized protein</fullName>
    </submittedName>
</protein>
<feature type="non-terminal residue" evidence="1">
    <location>
        <position position="63"/>
    </location>
</feature>